<dbReference type="NCBIfam" id="TIGR02532">
    <property type="entry name" value="IV_pilin_GFxxxE"/>
    <property type="match status" value="1"/>
</dbReference>
<dbReference type="GO" id="GO:0015628">
    <property type="term" value="P:protein secretion by the type II secretion system"/>
    <property type="evidence" value="ECO:0007669"/>
    <property type="project" value="InterPro"/>
</dbReference>
<evidence type="ECO:0000256" key="6">
    <source>
        <dbReference type="ARBA" id="ARBA00022692"/>
    </source>
</evidence>
<gene>
    <name evidence="13" type="ORF">FVW59_15635</name>
</gene>
<dbReference type="Pfam" id="PF12019">
    <property type="entry name" value="GspH"/>
    <property type="match status" value="1"/>
</dbReference>
<keyword evidence="3" id="KW-1003">Cell membrane</keyword>
<dbReference type="OrthoDB" id="5737613at2"/>
<proteinExistence type="inferred from homology"/>
<feature type="transmembrane region" description="Helical" evidence="11">
    <location>
        <begin position="21"/>
        <end position="42"/>
    </location>
</feature>
<evidence type="ECO:0000256" key="1">
    <source>
        <dbReference type="ARBA" id="ARBA00004377"/>
    </source>
</evidence>
<keyword evidence="14" id="KW-1185">Reference proteome</keyword>
<keyword evidence="4" id="KW-0488">Methylation</keyword>
<dbReference type="GO" id="GO:0015627">
    <property type="term" value="C:type II protein secretion system complex"/>
    <property type="evidence" value="ECO:0007669"/>
    <property type="project" value="InterPro"/>
</dbReference>
<dbReference type="InterPro" id="IPR012902">
    <property type="entry name" value="N_methyl_site"/>
</dbReference>
<evidence type="ECO:0000256" key="9">
    <source>
        <dbReference type="ARBA" id="ARBA00025772"/>
    </source>
</evidence>
<keyword evidence="5" id="KW-0997">Cell inner membrane</keyword>
<keyword evidence="7 11" id="KW-1133">Transmembrane helix</keyword>
<evidence type="ECO:0000256" key="7">
    <source>
        <dbReference type="ARBA" id="ARBA00022989"/>
    </source>
</evidence>
<sequence length="191" mass="20026">MNRMFRPHPVCILHRCGGLTLMELLVVLAILAIVLGLVAPSMQSLLQGARMRSEAARLLDAVQLARSEAAARHRPVSLCPAVDAEGAVPSCGGTYAGGWLVFDGPPPADGTVAAASLLRSYPAVAAGYRIATSDGRGADVAFSYYPDGATRRNLTLSVCSIAQPQSPGWSLVINRVGRARVAQGWGRCDAT</sequence>
<dbReference type="GO" id="GO:0005886">
    <property type="term" value="C:plasma membrane"/>
    <property type="evidence" value="ECO:0007669"/>
    <property type="project" value="UniProtKB-SubCell"/>
</dbReference>
<evidence type="ECO:0000313" key="13">
    <source>
        <dbReference type="EMBL" id="TXS90033.1"/>
    </source>
</evidence>
<reference evidence="13 14" key="1">
    <citation type="submission" date="2019-08" db="EMBL/GenBank/DDBJ databases">
        <title>Parahaliea maris sp. nov., isolated from the surface seawater.</title>
        <authorList>
            <person name="Liu Y."/>
        </authorList>
    </citation>
    <scope>NUCLEOTIDE SEQUENCE [LARGE SCALE GENOMIC DNA]</scope>
    <source>
        <strain evidence="13 14">S2-26</strain>
    </source>
</reference>
<feature type="domain" description="General secretion pathway GspH" evidence="12">
    <location>
        <begin position="54"/>
        <end position="177"/>
    </location>
</feature>
<evidence type="ECO:0000256" key="10">
    <source>
        <dbReference type="ARBA" id="ARBA00030775"/>
    </source>
</evidence>
<dbReference type="Proteomes" id="UP000321933">
    <property type="component" value="Unassembled WGS sequence"/>
</dbReference>
<dbReference type="Pfam" id="PF07963">
    <property type="entry name" value="N_methyl"/>
    <property type="match status" value="1"/>
</dbReference>
<comment type="caution">
    <text evidence="13">The sequence shown here is derived from an EMBL/GenBank/DDBJ whole genome shotgun (WGS) entry which is preliminary data.</text>
</comment>
<evidence type="ECO:0000256" key="8">
    <source>
        <dbReference type="ARBA" id="ARBA00023136"/>
    </source>
</evidence>
<dbReference type="InterPro" id="IPR022346">
    <property type="entry name" value="T2SS_GspH"/>
</dbReference>
<comment type="subcellular location">
    <subcellularLocation>
        <location evidence="1">Cell inner membrane</location>
        <topology evidence="1">Single-pass membrane protein</topology>
    </subcellularLocation>
</comment>
<protein>
    <recommendedName>
        <fullName evidence="2">Type II secretion system protein H</fullName>
    </recommendedName>
    <alternativeName>
        <fullName evidence="10">General secretion pathway protein H</fullName>
    </alternativeName>
</protein>
<accession>A0A5C8ZNG0</accession>
<evidence type="ECO:0000259" key="12">
    <source>
        <dbReference type="Pfam" id="PF12019"/>
    </source>
</evidence>
<evidence type="ECO:0000256" key="2">
    <source>
        <dbReference type="ARBA" id="ARBA00021549"/>
    </source>
</evidence>
<dbReference type="SUPFAM" id="SSF54523">
    <property type="entry name" value="Pili subunits"/>
    <property type="match status" value="1"/>
</dbReference>
<evidence type="ECO:0000256" key="11">
    <source>
        <dbReference type="SAM" id="Phobius"/>
    </source>
</evidence>
<organism evidence="13 14">
    <name type="scientific">Parahaliea aestuarii</name>
    <dbReference type="NCBI Taxonomy" id="1852021"/>
    <lineage>
        <taxon>Bacteria</taxon>
        <taxon>Pseudomonadati</taxon>
        <taxon>Pseudomonadota</taxon>
        <taxon>Gammaproteobacteria</taxon>
        <taxon>Cellvibrionales</taxon>
        <taxon>Halieaceae</taxon>
        <taxon>Parahaliea</taxon>
    </lineage>
</organism>
<evidence type="ECO:0000256" key="3">
    <source>
        <dbReference type="ARBA" id="ARBA00022475"/>
    </source>
</evidence>
<name>A0A5C8ZNG0_9GAMM</name>
<evidence type="ECO:0000313" key="14">
    <source>
        <dbReference type="Proteomes" id="UP000321933"/>
    </source>
</evidence>
<comment type="similarity">
    <text evidence="9">Belongs to the GSP H family.</text>
</comment>
<dbReference type="EMBL" id="VRYZ01000007">
    <property type="protein sequence ID" value="TXS90033.1"/>
    <property type="molecule type" value="Genomic_DNA"/>
</dbReference>
<evidence type="ECO:0000256" key="4">
    <source>
        <dbReference type="ARBA" id="ARBA00022481"/>
    </source>
</evidence>
<dbReference type="Gene3D" id="3.55.40.10">
    <property type="entry name" value="minor pseudopilin epsh domain"/>
    <property type="match status" value="1"/>
</dbReference>
<keyword evidence="8 11" id="KW-0472">Membrane</keyword>
<keyword evidence="6 11" id="KW-0812">Transmembrane</keyword>
<dbReference type="InterPro" id="IPR045584">
    <property type="entry name" value="Pilin-like"/>
</dbReference>
<evidence type="ECO:0000256" key="5">
    <source>
        <dbReference type="ARBA" id="ARBA00022519"/>
    </source>
</evidence>
<dbReference type="AlphaFoldDB" id="A0A5C8ZNG0"/>